<reference evidence="7 8" key="1">
    <citation type="submission" date="2016-10" db="EMBL/GenBank/DDBJ databases">
        <authorList>
            <person name="de Groot N.N."/>
        </authorList>
    </citation>
    <scope>NUCLEOTIDE SEQUENCE [LARGE SCALE GENOMIC DNA]</scope>
    <source>
        <strain evidence="7 8">AA1</strain>
    </source>
</reference>
<keyword evidence="2" id="KW-0805">Transcription regulation</keyword>
<dbReference type="Gene3D" id="1.10.1740.10">
    <property type="match status" value="1"/>
</dbReference>
<dbReference type="InterPro" id="IPR014284">
    <property type="entry name" value="RNA_pol_sigma-70_dom"/>
</dbReference>
<dbReference type="InterPro" id="IPR007627">
    <property type="entry name" value="RNA_pol_sigma70_r2"/>
</dbReference>
<dbReference type="GO" id="GO:0016987">
    <property type="term" value="F:sigma factor activity"/>
    <property type="evidence" value="ECO:0007669"/>
    <property type="project" value="UniProtKB-KW"/>
</dbReference>
<name>A0A1G5BQ67_9BACT</name>
<dbReference type="SUPFAM" id="SSF88946">
    <property type="entry name" value="Sigma2 domain of RNA polymerase sigma factors"/>
    <property type="match status" value="1"/>
</dbReference>
<accession>A0A1G5BQ67</accession>
<dbReference type="InterPro" id="IPR013324">
    <property type="entry name" value="RNA_pol_sigma_r3/r4-like"/>
</dbReference>
<evidence type="ECO:0000259" key="5">
    <source>
        <dbReference type="Pfam" id="PF04542"/>
    </source>
</evidence>
<evidence type="ECO:0000256" key="1">
    <source>
        <dbReference type="ARBA" id="ARBA00010641"/>
    </source>
</evidence>
<gene>
    <name evidence="7" type="ORF">SAMN05216233_102135</name>
</gene>
<dbReference type="AlphaFoldDB" id="A0A1G5BQ67"/>
<keyword evidence="8" id="KW-1185">Reference proteome</keyword>
<dbReference type="InterPro" id="IPR036388">
    <property type="entry name" value="WH-like_DNA-bd_sf"/>
</dbReference>
<dbReference type="STRING" id="419481.SAMN05216233_102135"/>
<evidence type="ECO:0000256" key="2">
    <source>
        <dbReference type="ARBA" id="ARBA00023015"/>
    </source>
</evidence>
<evidence type="ECO:0000256" key="3">
    <source>
        <dbReference type="ARBA" id="ARBA00023082"/>
    </source>
</evidence>
<dbReference type="Gene3D" id="1.10.10.10">
    <property type="entry name" value="Winged helix-like DNA-binding domain superfamily/Winged helix DNA-binding domain"/>
    <property type="match status" value="1"/>
</dbReference>
<organism evidence="7 8">
    <name type="scientific">Desulfoluna spongiiphila</name>
    <dbReference type="NCBI Taxonomy" id="419481"/>
    <lineage>
        <taxon>Bacteria</taxon>
        <taxon>Pseudomonadati</taxon>
        <taxon>Thermodesulfobacteriota</taxon>
        <taxon>Desulfobacteria</taxon>
        <taxon>Desulfobacterales</taxon>
        <taxon>Desulfolunaceae</taxon>
        <taxon>Desulfoluna</taxon>
    </lineage>
</organism>
<dbReference type="EMBL" id="FMUX01000002">
    <property type="protein sequence ID" value="SCX92236.1"/>
    <property type="molecule type" value="Genomic_DNA"/>
</dbReference>
<dbReference type="InterPro" id="IPR013249">
    <property type="entry name" value="RNA_pol_sigma70_r4_t2"/>
</dbReference>
<keyword evidence="3" id="KW-0731">Sigma factor</keyword>
<dbReference type="PANTHER" id="PTHR43133:SF51">
    <property type="entry name" value="RNA POLYMERASE SIGMA FACTOR"/>
    <property type="match status" value="1"/>
</dbReference>
<dbReference type="RefSeq" id="WP_175469479.1">
    <property type="nucleotide sequence ID" value="NZ_FMUX01000002.1"/>
</dbReference>
<evidence type="ECO:0000259" key="6">
    <source>
        <dbReference type="Pfam" id="PF08281"/>
    </source>
</evidence>
<sequence length="209" mass="24403">MERDASRVPEVTDQDTELVTAIQSGAAERFEELVTRYEGKLYNFGLRICKDASDAEDLAQETFINIFRYLKDFRQETKFKNWMYRIATGVCHRMRRRSKYAPERELSLDEFLPADHADIDTELPEWAAMSIRQVLNRELGDHLKASVKELPPQYRLVLVLRDMEGFSTDEAAEILGITPANVKVRLHRARLFLREELKGYFHDNQPHSP</sequence>
<feature type="domain" description="RNA polymerase sigma factor 70 region 4 type 2" evidence="6">
    <location>
        <begin position="147"/>
        <end position="193"/>
    </location>
</feature>
<dbReference type="SUPFAM" id="SSF88659">
    <property type="entry name" value="Sigma3 and sigma4 domains of RNA polymerase sigma factors"/>
    <property type="match status" value="1"/>
</dbReference>
<dbReference type="Pfam" id="PF08281">
    <property type="entry name" value="Sigma70_r4_2"/>
    <property type="match status" value="1"/>
</dbReference>
<evidence type="ECO:0000313" key="8">
    <source>
        <dbReference type="Proteomes" id="UP000198870"/>
    </source>
</evidence>
<protein>
    <submittedName>
        <fullName evidence="7">RNA polymerase sigma-70 factor, ECF subfamily</fullName>
    </submittedName>
</protein>
<dbReference type="Proteomes" id="UP000198870">
    <property type="component" value="Unassembled WGS sequence"/>
</dbReference>
<proteinExistence type="inferred from homology"/>
<dbReference type="InterPro" id="IPR013325">
    <property type="entry name" value="RNA_pol_sigma_r2"/>
</dbReference>
<dbReference type="NCBIfam" id="TIGR02937">
    <property type="entry name" value="sigma70-ECF"/>
    <property type="match status" value="1"/>
</dbReference>
<dbReference type="Pfam" id="PF04542">
    <property type="entry name" value="Sigma70_r2"/>
    <property type="match status" value="1"/>
</dbReference>
<dbReference type="InterPro" id="IPR039425">
    <property type="entry name" value="RNA_pol_sigma-70-like"/>
</dbReference>
<dbReference type="CDD" id="cd06171">
    <property type="entry name" value="Sigma70_r4"/>
    <property type="match status" value="1"/>
</dbReference>
<feature type="domain" description="RNA polymerase sigma-70 region 2" evidence="5">
    <location>
        <begin position="33"/>
        <end position="98"/>
    </location>
</feature>
<dbReference type="GO" id="GO:0003677">
    <property type="term" value="F:DNA binding"/>
    <property type="evidence" value="ECO:0007669"/>
    <property type="project" value="InterPro"/>
</dbReference>
<dbReference type="GO" id="GO:0006352">
    <property type="term" value="P:DNA-templated transcription initiation"/>
    <property type="evidence" value="ECO:0007669"/>
    <property type="project" value="InterPro"/>
</dbReference>
<evidence type="ECO:0000256" key="4">
    <source>
        <dbReference type="ARBA" id="ARBA00023163"/>
    </source>
</evidence>
<evidence type="ECO:0000313" key="7">
    <source>
        <dbReference type="EMBL" id="SCX92236.1"/>
    </source>
</evidence>
<comment type="similarity">
    <text evidence="1">Belongs to the sigma-70 factor family. ECF subfamily.</text>
</comment>
<keyword evidence="4" id="KW-0804">Transcription</keyword>
<dbReference type="PANTHER" id="PTHR43133">
    <property type="entry name" value="RNA POLYMERASE ECF-TYPE SIGMA FACTO"/>
    <property type="match status" value="1"/>
</dbReference>